<comment type="caution">
    <text evidence="1">The sequence shown here is derived from an EMBL/GenBank/DDBJ whole genome shotgun (WGS) entry which is preliminary data.</text>
</comment>
<organism evidence="1 2">
    <name type="scientific">Streptomyces lunalinharesii</name>
    <dbReference type="NCBI Taxonomy" id="333384"/>
    <lineage>
        <taxon>Bacteria</taxon>
        <taxon>Bacillati</taxon>
        <taxon>Actinomycetota</taxon>
        <taxon>Actinomycetes</taxon>
        <taxon>Kitasatosporales</taxon>
        <taxon>Streptomycetaceae</taxon>
        <taxon>Streptomyces</taxon>
    </lineage>
</organism>
<dbReference type="EMBL" id="BAAARK010000006">
    <property type="protein sequence ID" value="GAA2657143.1"/>
    <property type="molecule type" value="Genomic_DNA"/>
</dbReference>
<proteinExistence type="predicted"/>
<keyword evidence="2" id="KW-1185">Reference proteome</keyword>
<gene>
    <name evidence="1" type="ORF">GCM10009864_24190</name>
</gene>
<dbReference type="Proteomes" id="UP001500994">
    <property type="component" value="Unassembled WGS sequence"/>
</dbReference>
<evidence type="ECO:0000313" key="2">
    <source>
        <dbReference type="Proteomes" id="UP001500994"/>
    </source>
</evidence>
<protein>
    <submittedName>
        <fullName evidence="1">Uncharacterized protein</fullName>
    </submittedName>
</protein>
<reference evidence="1 2" key="1">
    <citation type="journal article" date="2019" name="Int. J. Syst. Evol. Microbiol.">
        <title>The Global Catalogue of Microorganisms (GCM) 10K type strain sequencing project: providing services to taxonomists for standard genome sequencing and annotation.</title>
        <authorList>
            <consortium name="The Broad Institute Genomics Platform"/>
            <consortium name="The Broad Institute Genome Sequencing Center for Infectious Disease"/>
            <person name="Wu L."/>
            <person name="Ma J."/>
        </authorList>
    </citation>
    <scope>NUCLEOTIDE SEQUENCE [LARGE SCALE GENOMIC DNA]</scope>
    <source>
        <strain evidence="1 2">JCM 16374</strain>
    </source>
</reference>
<evidence type="ECO:0000313" key="1">
    <source>
        <dbReference type="EMBL" id="GAA2657143.1"/>
    </source>
</evidence>
<sequence>MLGFEVGQAGPQPGERLLRILRLQAAQMGHCLRYGSVAALEQVLAGEGGAIEGTSVKDSHGILTRRLVRGTGVGAGRCG</sequence>
<accession>A0ABN3RNM0</accession>
<name>A0ABN3RNM0_9ACTN</name>